<dbReference type="SUPFAM" id="SSF56784">
    <property type="entry name" value="HAD-like"/>
    <property type="match status" value="1"/>
</dbReference>
<sequence>MKKEKHNLFIVTNKRQVPSLKILNYFNLADYFTEIISPDSYSANFTVKKQTLSFLMNKYQMPAKKTIFVGDSEDDREAAASNNIDFVAAVYGYGKAYTNQVYSINHPEQLLTLIFNN</sequence>
<comment type="catalytic activity">
    <reaction evidence="1">
        <text>2-phosphoglycolate + H2O = glycolate + phosphate</text>
        <dbReference type="Rhea" id="RHEA:14369"/>
        <dbReference type="ChEBI" id="CHEBI:15377"/>
        <dbReference type="ChEBI" id="CHEBI:29805"/>
        <dbReference type="ChEBI" id="CHEBI:43474"/>
        <dbReference type="ChEBI" id="CHEBI:58033"/>
        <dbReference type="EC" id="3.1.3.18"/>
    </reaction>
</comment>
<dbReference type="EC" id="3.1.3.18" evidence="4"/>
<dbReference type="GO" id="GO:0008967">
    <property type="term" value="F:phosphoglycolate phosphatase activity"/>
    <property type="evidence" value="ECO:0007669"/>
    <property type="project" value="UniProtKB-EC"/>
</dbReference>
<comment type="similarity">
    <text evidence="3">Belongs to the HAD-like hydrolase superfamily. CbbY/CbbZ/Gph/YieH family.</text>
</comment>
<dbReference type="InterPro" id="IPR050155">
    <property type="entry name" value="HAD-like_hydrolase_sf"/>
</dbReference>
<comment type="pathway">
    <text evidence="2">Organic acid metabolism; glycolate biosynthesis; glycolate from 2-phosphoglycolate: step 1/1.</text>
</comment>
<name>A0A2T2YAE6_9BACT</name>
<dbReference type="InterPro" id="IPR041492">
    <property type="entry name" value="HAD_2"/>
</dbReference>
<dbReference type="Pfam" id="PF13419">
    <property type="entry name" value="HAD_2"/>
    <property type="match status" value="1"/>
</dbReference>
<comment type="caution">
    <text evidence="5">The sequence shown here is derived from an EMBL/GenBank/DDBJ whole genome shotgun (WGS) entry which is preliminary data.</text>
</comment>
<keyword evidence="6" id="KW-1185">Reference proteome</keyword>
<protein>
    <recommendedName>
        <fullName evidence="4">phosphoglycolate phosphatase</fullName>
        <ecNumber evidence="4">3.1.3.18</ecNumber>
    </recommendedName>
</protein>
<dbReference type="GO" id="GO:0006281">
    <property type="term" value="P:DNA repair"/>
    <property type="evidence" value="ECO:0007669"/>
    <property type="project" value="TreeGrafter"/>
</dbReference>
<evidence type="ECO:0000256" key="3">
    <source>
        <dbReference type="ARBA" id="ARBA00006171"/>
    </source>
</evidence>
<dbReference type="PANTHER" id="PTHR43434:SF1">
    <property type="entry name" value="PHOSPHOGLYCOLATE PHOSPHATASE"/>
    <property type="match status" value="1"/>
</dbReference>
<evidence type="ECO:0000256" key="4">
    <source>
        <dbReference type="ARBA" id="ARBA00013078"/>
    </source>
</evidence>
<dbReference type="Gene3D" id="3.40.50.1000">
    <property type="entry name" value="HAD superfamily/HAD-like"/>
    <property type="match status" value="1"/>
</dbReference>
<evidence type="ECO:0000313" key="5">
    <source>
        <dbReference type="EMBL" id="PSR52474.1"/>
    </source>
</evidence>
<reference evidence="5 6" key="1">
    <citation type="submission" date="2018-03" db="EMBL/GenBank/DDBJ databases">
        <title>Adhaeribacter sp. HMF7605 Genome sequencing and assembly.</title>
        <authorList>
            <person name="Kang H."/>
            <person name="Kang J."/>
            <person name="Cha I."/>
            <person name="Kim H."/>
            <person name="Joh K."/>
        </authorList>
    </citation>
    <scope>NUCLEOTIDE SEQUENCE [LARGE SCALE GENOMIC DNA]</scope>
    <source>
        <strain evidence="5 6">HMF7605</strain>
    </source>
</reference>
<dbReference type="Proteomes" id="UP000240357">
    <property type="component" value="Unassembled WGS sequence"/>
</dbReference>
<dbReference type="AlphaFoldDB" id="A0A2T2YAE6"/>
<evidence type="ECO:0000256" key="2">
    <source>
        <dbReference type="ARBA" id="ARBA00004818"/>
    </source>
</evidence>
<organism evidence="5 6">
    <name type="scientific">Adhaeribacter arboris</name>
    <dbReference type="NCBI Taxonomy" id="2072846"/>
    <lineage>
        <taxon>Bacteria</taxon>
        <taxon>Pseudomonadati</taxon>
        <taxon>Bacteroidota</taxon>
        <taxon>Cytophagia</taxon>
        <taxon>Cytophagales</taxon>
        <taxon>Hymenobacteraceae</taxon>
        <taxon>Adhaeribacter</taxon>
    </lineage>
</organism>
<evidence type="ECO:0000313" key="6">
    <source>
        <dbReference type="Proteomes" id="UP000240357"/>
    </source>
</evidence>
<dbReference type="EMBL" id="PYFT01000001">
    <property type="protein sequence ID" value="PSR52474.1"/>
    <property type="molecule type" value="Genomic_DNA"/>
</dbReference>
<accession>A0A2T2YAE6</accession>
<gene>
    <name evidence="5" type="ORF">AHMF7605_02510</name>
</gene>
<dbReference type="InterPro" id="IPR036412">
    <property type="entry name" value="HAD-like_sf"/>
</dbReference>
<dbReference type="GO" id="GO:0005829">
    <property type="term" value="C:cytosol"/>
    <property type="evidence" value="ECO:0007669"/>
    <property type="project" value="TreeGrafter"/>
</dbReference>
<dbReference type="OrthoDB" id="9792518at2"/>
<evidence type="ECO:0000256" key="1">
    <source>
        <dbReference type="ARBA" id="ARBA00000830"/>
    </source>
</evidence>
<dbReference type="InterPro" id="IPR023214">
    <property type="entry name" value="HAD_sf"/>
</dbReference>
<dbReference type="PANTHER" id="PTHR43434">
    <property type="entry name" value="PHOSPHOGLYCOLATE PHOSPHATASE"/>
    <property type="match status" value="1"/>
</dbReference>
<proteinExistence type="inferred from homology"/>